<evidence type="ECO:0000256" key="3">
    <source>
        <dbReference type="SAM" id="SignalP"/>
    </source>
</evidence>
<evidence type="ECO:0000256" key="1">
    <source>
        <dbReference type="ARBA" id="ARBA00022603"/>
    </source>
</evidence>
<keyword evidence="3" id="KW-0732">Signal</keyword>
<dbReference type="Pfam" id="PF13649">
    <property type="entry name" value="Methyltransf_25"/>
    <property type="match status" value="1"/>
</dbReference>
<dbReference type="PANTHER" id="PTHR43861">
    <property type="entry name" value="TRANS-ACONITATE 2-METHYLTRANSFERASE-RELATED"/>
    <property type="match status" value="1"/>
</dbReference>
<evidence type="ECO:0000259" key="4">
    <source>
        <dbReference type="Pfam" id="PF13649"/>
    </source>
</evidence>
<dbReference type="Proteomes" id="UP001155241">
    <property type="component" value="Unassembled WGS sequence"/>
</dbReference>
<dbReference type="InterPro" id="IPR041698">
    <property type="entry name" value="Methyltransf_25"/>
</dbReference>
<comment type="caution">
    <text evidence="5">The sequence shown here is derived from an EMBL/GenBank/DDBJ whole genome shotgun (WGS) entry which is preliminary data.</text>
</comment>
<evidence type="ECO:0000313" key="5">
    <source>
        <dbReference type="EMBL" id="MCO6044030.1"/>
    </source>
</evidence>
<reference evidence="5" key="1">
    <citation type="submission" date="2022-06" db="EMBL/GenBank/DDBJ databases">
        <title>Aeoliella straminimaris, a novel planctomycete from sediments.</title>
        <authorList>
            <person name="Vitorino I.R."/>
            <person name="Lage O.M."/>
        </authorList>
    </citation>
    <scope>NUCLEOTIDE SEQUENCE</scope>
    <source>
        <strain evidence="5">ICT_H6.2</strain>
    </source>
</reference>
<dbReference type="RefSeq" id="WP_252852136.1">
    <property type="nucleotide sequence ID" value="NZ_JAMXLR010000028.1"/>
</dbReference>
<dbReference type="SUPFAM" id="SSF53335">
    <property type="entry name" value="S-adenosyl-L-methionine-dependent methyltransferases"/>
    <property type="match status" value="1"/>
</dbReference>
<keyword evidence="1 5" id="KW-0489">Methyltransferase</keyword>
<dbReference type="Gene3D" id="3.40.50.150">
    <property type="entry name" value="Vaccinia Virus protein VP39"/>
    <property type="match status" value="1"/>
</dbReference>
<dbReference type="GO" id="GO:0008168">
    <property type="term" value="F:methyltransferase activity"/>
    <property type="evidence" value="ECO:0007669"/>
    <property type="project" value="UniProtKB-KW"/>
</dbReference>
<evidence type="ECO:0000313" key="6">
    <source>
        <dbReference type="Proteomes" id="UP001155241"/>
    </source>
</evidence>
<gene>
    <name evidence="5" type="ORF">NG895_08925</name>
</gene>
<keyword evidence="2" id="KW-0808">Transferase</keyword>
<feature type="chain" id="PRO_5040843885" evidence="3">
    <location>
        <begin position="22"/>
        <end position="234"/>
    </location>
</feature>
<feature type="domain" description="Methyltransferase" evidence="4">
    <location>
        <begin position="76"/>
        <end position="172"/>
    </location>
</feature>
<name>A0A9X2F7Z9_9BACT</name>
<dbReference type="PANTHER" id="PTHR43861:SF1">
    <property type="entry name" value="TRANS-ACONITATE 2-METHYLTRANSFERASE"/>
    <property type="match status" value="1"/>
</dbReference>
<accession>A0A9X2F7Z9</accession>
<dbReference type="InterPro" id="IPR029063">
    <property type="entry name" value="SAM-dependent_MTases_sf"/>
</dbReference>
<dbReference type="EMBL" id="JAMXLR010000028">
    <property type="protein sequence ID" value="MCO6044030.1"/>
    <property type="molecule type" value="Genomic_DNA"/>
</dbReference>
<evidence type="ECO:0000256" key="2">
    <source>
        <dbReference type="ARBA" id="ARBA00022679"/>
    </source>
</evidence>
<keyword evidence="6" id="KW-1185">Reference proteome</keyword>
<dbReference type="CDD" id="cd02440">
    <property type="entry name" value="AdoMet_MTases"/>
    <property type="match status" value="1"/>
</dbReference>
<protein>
    <submittedName>
        <fullName evidence="5">Methyltransferase domain-containing protein</fullName>
    </submittedName>
</protein>
<organism evidence="5 6">
    <name type="scientific">Aeoliella straminimaris</name>
    <dbReference type="NCBI Taxonomy" id="2954799"/>
    <lineage>
        <taxon>Bacteria</taxon>
        <taxon>Pseudomonadati</taxon>
        <taxon>Planctomycetota</taxon>
        <taxon>Planctomycetia</taxon>
        <taxon>Pirellulales</taxon>
        <taxon>Lacipirellulaceae</taxon>
        <taxon>Aeoliella</taxon>
    </lineage>
</organism>
<dbReference type="GO" id="GO:0032259">
    <property type="term" value="P:methylation"/>
    <property type="evidence" value="ECO:0007669"/>
    <property type="project" value="UniProtKB-KW"/>
</dbReference>
<feature type="signal peptide" evidence="3">
    <location>
        <begin position="1"/>
        <end position="21"/>
    </location>
</feature>
<proteinExistence type="predicted"/>
<sequence>MCRTFLLLFAVVTMTCVPAFAQPAAVALPEGINDKFLDPKMNPEEWAKRFERDGREAYEARNEILAALDLQPGMRVADVGAGSGLFTVLFSSAVGDEGWVFAVDISSNFVQHIANRAQAAGINNITPVLCDEDSVNLPAESIDLAYVCDTYHHFEHPEKTVASIYKALRPGGRLVVVDFVREEGVSSEWTLGHVRAGKDVFTQEILSTGFELADEPKLKGLKENYLLVFRKPEA</sequence>
<dbReference type="AlphaFoldDB" id="A0A9X2F7Z9"/>